<evidence type="ECO:0000256" key="3">
    <source>
        <dbReference type="ARBA" id="ARBA00022737"/>
    </source>
</evidence>
<dbReference type="SUPFAM" id="SSF57667">
    <property type="entry name" value="beta-beta-alpha zinc fingers"/>
    <property type="match status" value="2"/>
</dbReference>
<evidence type="ECO:0000259" key="10">
    <source>
        <dbReference type="PROSITE" id="PS50157"/>
    </source>
</evidence>
<dbReference type="EMBL" id="JAODUO010000675">
    <property type="protein sequence ID" value="KAK2176223.1"/>
    <property type="molecule type" value="Genomic_DNA"/>
</dbReference>
<organism evidence="11 12">
    <name type="scientific">Ridgeia piscesae</name>
    <name type="common">Tubeworm</name>
    <dbReference type="NCBI Taxonomy" id="27915"/>
    <lineage>
        <taxon>Eukaryota</taxon>
        <taxon>Metazoa</taxon>
        <taxon>Spiralia</taxon>
        <taxon>Lophotrochozoa</taxon>
        <taxon>Annelida</taxon>
        <taxon>Polychaeta</taxon>
        <taxon>Sedentaria</taxon>
        <taxon>Canalipalpata</taxon>
        <taxon>Sabellida</taxon>
        <taxon>Siboglinidae</taxon>
        <taxon>Ridgeia</taxon>
    </lineage>
</organism>
<comment type="subcellular location">
    <subcellularLocation>
        <location evidence="1">Nucleus</location>
    </subcellularLocation>
</comment>
<dbReference type="GO" id="GO:0000981">
    <property type="term" value="F:DNA-binding transcription factor activity, RNA polymerase II-specific"/>
    <property type="evidence" value="ECO:0007669"/>
    <property type="project" value="TreeGrafter"/>
</dbReference>
<dbReference type="Pfam" id="PF00096">
    <property type="entry name" value="zf-C2H2"/>
    <property type="match status" value="2"/>
</dbReference>
<evidence type="ECO:0000256" key="6">
    <source>
        <dbReference type="ARBA" id="ARBA00023242"/>
    </source>
</evidence>
<evidence type="ECO:0000313" key="12">
    <source>
        <dbReference type="Proteomes" id="UP001209878"/>
    </source>
</evidence>
<dbReference type="Gene3D" id="3.30.710.10">
    <property type="entry name" value="Potassium Channel Kv1.1, Chain A"/>
    <property type="match status" value="1"/>
</dbReference>
<evidence type="ECO:0000256" key="8">
    <source>
        <dbReference type="SAM" id="MobiDB-lite"/>
    </source>
</evidence>
<dbReference type="AlphaFoldDB" id="A0AAD9KRB5"/>
<dbReference type="InterPro" id="IPR013087">
    <property type="entry name" value="Znf_C2H2_type"/>
</dbReference>
<feature type="region of interest" description="Disordered" evidence="8">
    <location>
        <begin position="1"/>
        <end position="26"/>
    </location>
</feature>
<feature type="domain" description="C2H2-type" evidence="10">
    <location>
        <begin position="660"/>
        <end position="689"/>
    </location>
</feature>
<dbReference type="GO" id="GO:0005634">
    <property type="term" value="C:nucleus"/>
    <property type="evidence" value="ECO:0007669"/>
    <property type="project" value="UniProtKB-SubCell"/>
</dbReference>
<dbReference type="Pfam" id="PF00651">
    <property type="entry name" value="BTB"/>
    <property type="match status" value="1"/>
</dbReference>
<dbReference type="PROSITE" id="PS50097">
    <property type="entry name" value="BTB"/>
    <property type="match status" value="1"/>
</dbReference>
<dbReference type="PANTHER" id="PTHR24394:SF44">
    <property type="entry name" value="ZINC FINGER PROTEIN 271-LIKE"/>
    <property type="match status" value="1"/>
</dbReference>
<evidence type="ECO:0000256" key="5">
    <source>
        <dbReference type="ARBA" id="ARBA00022833"/>
    </source>
</evidence>
<dbReference type="PROSITE" id="PS50157">
    <property type="entry name" value="ZINC_FINGER_C2H2_2"/>
    <property type="match status" value="4"/>
</dbReference>
<dbReference type="Gene3D" id="1.25.40.420">
    <property type="match status" value="1"/>
</dbReference>
<dbReference type="SUPFAM" id="SSF54695">
    <property type="entry name" value="POZ domain"/>
    <property type="match status" value="1"/>
</dbReference>
<feature type="compositionally biased region" description="Low complexity" evidence="8">
    <location>
        <begin position="772"/>
        <end position="782"/>
    </location>
</feature>
<feature type="domain" description="C2H2-type" evidence="10">
    <location>
        <begin position="605"/>
        <end position="632"/>
    </location>
</feature>
<keyword evidence="3" id="KW-0677">Repeat</keyword>
<feature type="compositionally biased region" description="Basic residues" evidence="8">
    <location>
        <begin position="761"/>
        <end position="770"/>
    </location>
</feature>
<comment type="caution">
    <text evidence="11">The sequence shown here is derived from an EMBL/GenBank/DDBJ whole genome shotgun (WGS) entry which is preliminary data.</text>
</comment>
<feature type="domain" description="C2H2-type" evidence="10">
    <location>
        <begin position="633"/>
        <end position="660"/>
    </location>
</feature>
<protein>
    <submittedName>
        <fullName evidence="11">Uncharacterized protein</fullName>
    </submittedName>
</protein>
<dbReference type="InterPro" id="IPR036236">
    <property type="entry name" value="Znf_C2H2_sf"/>
</dbReference>
<gene>
    <name evidence="11" type="ORF">NP493_675g03069</name>
</gene>
<dbReference type="PROSITE" id="PS00028">
    <property type="entry name" value="ZINC_FINGER_C2H2_1"/>
    <property type="match status" value="2"/>
</dbReference>
<feature type="region of interest" description="Disordered" evidence="8">
    <location>
        <begin position="355"/>
        <end position="427"/>
    </location>
</feature>
<dbReference type="CDD" id="cd18186">
    <property type="entry name" value="BTB_POZ_ZBTB_KLHL-like"/>
    <property type="match status" value="1"/>
</dbReference>
<feature type="domain" description="C2H2-type" evidence="10">
    <location>
        <begin position="690"/>
        <end position="717"/>
    </location>
</feature>
<evidence type="ECO:0000256" key="2">
    <source>
        <dbReference type="ARBA" id="ARBA00022723"/>
    </source>
</evidence>
<dbReference type="SMART" id="SM00225">
    <property type="entry name" value="BTB"/>
    <property type="match status" value="1"/>
</dbReference>
<proteinExistence type="predicted"/>
<keyword evidence="6" id="KW-0539">Nucleus</keyword>
<accession>A0AAD9KRB5</accession>
<dbReference type="InterPro" id="IPR000210">
    <property type="entry name" value="BTB/POZ_dom"/>
</dbReference>
<keyword evidence="12" id="KW-1185">Reference proteome</keyword>
<dbReference type="Pfam" id="PF07707">
    <property type="entry name" value="BACK"/>
    <property type="match status" value="1"/>
</dbReference>
<feature type="domain" description="BTB" evidence="9">
    <location>
        <begin position="70"/>
        <end position="148"/>
    </location>
</feature>
<dbReference type="CDD" id="cd14733">
    <property type="entry name" value="BACK"/>
    <property type="match status" value="1"/>
</dbReference>
<dbReference type="GO" id="GO:0008270">
    <property type="term" value="F:zinc ion binding"/>
    <property type="evidence" value="ECO:0007669"/>
    <property type="project" value="UniProtKB-KW"/>
</dbReference>
<dbReference type="SMART" id="SM00355">
    <property type="entry name" value="ZnF_C2H2"/>
    <property type="match status" value="5"/>
</dbReference>
<reference evidence="11" key="1">
    <citation type="journal article" date="2023" name="Mol. Biol. Evol.">
        <title>Third-Generation Sequencing Reveals the Adaptive Role of the Epigenome in Three Deep-Sea Polychaetes.</title>
        <authorList>
            <person name="Perez M."/>
            <person name="Aroh O."/>
            <person name="Sun Y."/>
            <person name="Lan Y."/>
            <person name="Juniper S.K."/>
            <person name="Young C.R."/>
            <person name="Angers B."/>
            <person name="Qian P.Y."/>
        </authorList>
    </citation>
    <scope>NUCLEOTIDE SEQUENCE</scope>
    <source>
        <strain evidence="11">R07B-5</strain>
    </source>
</reference>
<feature type="region of interest" description="Disordered" evidence="8">
    <location>
        <begin position="757"/>
        <end position="799"/>
    </location>
</feature>
<feature type="compositionally biased region" description="Basic and acidic residues" evidence="8">
    <location>
        <begin position="458"/>
        <end position="467"/>
    </location>
</feature>
<dbReference type="Gene3D" id="3.30.160.60">
    <property type="entry name" value="Classic Zinc Finger"/>
    <property type="match status" value="2"/>
</dbReference>
<keyword evidence="4 7" id="KW-0863">Zinc-finger</keyword>
<evidence type="ECO:0000259" key="9">
    <source>
        <dbReference type="PROSITE" id="PS50097"/>
    </source>
</evidence>
<name>A0AAD9KRB5_RIDPI</name>
<dbReference type="InterPro" id="IPR011705">
    <property type="entry name" value="BACK"/>
</dbReference>
<sequence length="1045" mass="115417">MKGESKETSSEPPAISPPTNTGTEQHVNKDSVQFVVHRELANERVVYKNEHHIQHFTQELIRQRKDGFLCDVVIEVDGQRYWAHRAILAAGSAYFHAAFNSTRPDNASGDATCQVQHLNLTTVDRASDRAAFEAVLYYIYTGDLLVSLATASDLITVAGQLGVADVKQCCEYHMRKIIDINNWLDVYKMCVTHNLEKLSTVVEDLIVTSFGVLAQEKQLLHLPESFLQNVLSRCNTERDIDIEGYILQVILKWVVHSAADRMDCLGKLLSIVKADNLSKDHIDKILACDAIRGHEILTQPVVAQLLKTVKENDEKQKLIKEDEERSILKAHVELEKQEVNQLTILEKDGKRSAENKIHKCPLSNSNRTKSPVATDATSVGSDRSRKRLPIKKREDRTSQQVVSVKEENILSEPVHVQENDSDTDTEWSEPLRKALLDLQQAKVKREAENNQVSTVQKSDTKKRDQYPPKKRRKYADHETGDIPYSKVAPIANDEKTGKGSAALPVATKTSARRKSSRPLKLLVTHRTTRTSQAAAKSVASMVRTTLKKPSKSVTTCTQTIEGTGDASLPSAGSLILEQKVNVKVENGLEPAPRKRRGRKPGGSIHQCGKCHRTFMTPSALRHHMKGHGSETPFLCEVCGFATIHFASINVHKKQHNGNKFRCTFKDCTYTSIRRSRLEDHMNAHEGIKNFVCSICGKAFAGRKHMQRHEKIHDAIKPLFCAECDYRTTRKDKLRDHVKRHHPATAVQRGYMSATDVDKVKTPRRASHAAKRTTVAPVSVSSPRTPPLPPSSDQHGVSSAVSGASHLVGASTISDDMIQYLTSLATSQLQQQQQLLQQQQQQQQHVVGVGVFTPAMLAVAQPAVMSEPGEVRQTAVNAATPGISPADTPAARANVQAAHVFAPQPVAHTPQSSHVITQQAHTHAPLTHAPPVQQHVLHVPQSHAQVPQALVRTALSQLQQPLLSQVAPVRGQVAPQVVPPTHGHVTPQPNQVASPSGHVTPQQAPWLYTLQQAQYAPYQQLSGHRLPAPVTSPCPVAPATYKHNPS</sequence>
<evidence type="ECO:0000256" key="1">
    <source>
        <dbReference type="ARBA" id="ARBA00004123"/>
    </source>
</evidence>
<dbReference type="InterPro" id="IPR011333">
    <property type="entry name" value="SKP1/BTB/POZ_sf"/>
</dbReference>
<feature type="region of interest" description="Disordered" evidence="8">
    <location>
        <begin position="442"/>
        <end position="483"/>
    </location>
</feature>
<dbReference type="PANTHER" id="PTHR24394">
    <property type="entry name" value="ZINC FINGER PROTEIN"/>
    <property type="match status" value="1"/>
</dbReference>
<keyword evidence="5" id="KW-0862">Zinc</keyword>
<feature type="compositionally biased region" description="Polar residues" evidence="8">
    <location>
        <begin position="362"/>
        <end position="381"/>
    </location>
</feature>
<evidence type="ECO:0000256" key="4">
    <source>
        <dbReference type="ARBA" id="ARBA00022771"/>
    </source>
</evidence>
<keyword evidence="2" id="KW-0479">Metal-binding</keyword>
<evidence type="ECO:0000256" key="7">
    <source>
        <dbReference type="PROSITE-ProRule" id="PRU00042"/>
    </source>
</evidence>
<evidence type="ECO:0000313" key="11">
    <source>
        <dbReference type="EMBL" id="KAK2176223.1"/>
    </source>
</evidence>
<dbReference type="Proteomes" id="UP001209878">
    <property type="component" value="Unassembled WGS sequence"/>
</dbReference>